<dbReference type="Gramene" id="TraesWEE_scaffold_081626_01G000100.1">
    <property type="protein sequence ID" value="TraesWEE_scaffold_081626_01G000100.1"/>
    <property type="gene ID" value="TraesWEE_scaffold_081626_01G000100"/>
</dbReference>
<sequence length="124" mass="14230">MAAATSGVSRLSAVAGNNNGDVGLQDSWPLLEYFRALSHQFYRTPEHHRFVRQQVVNQHSRMYKKQSASVHARAPKKVAMFGFSSRMLDTIYIMLDADNVVDLRELFIYLVDPQLYICPYQCKC</sequence>
<gene>
    <name evidence="1" type="primary">LOC123103004</name>
</gene>
<dbReference type="EnsemblPlants" id="TraesCS5A02G128900.1">
    <property type="protein sequence ID" value="TraesCS5A02G128900.1"/>
    <property type="gene ID" value="TraesCS5A02G128900"/>
</dbReference>
<dbReference type="Gramene" id="TraesCAD_scaffold_002178_01G000300.1">
    <property type="protein sequence ID" value="TraesCAD_scaffold_002178_01G000300.1"/>
    <property type="gene ID" value="TraesCAD_scaffold_002178_01G000300"/>
</dbReference>
<organism evidence="1">
    <name type="scientific">Triticum aestivum</name>
    <name type="common">Wheat</name>
    <dbReference type="NCBI Taxonomy" id="4565"/>
    <lineage>
        <taxon>Eukaryota</taxon>
        <taxon>Viridiplantae</taxon>
        <taxon>Streptophyta</taxon>
        <taxon>Embryophyta</taxon>
        <taxon>Tracheophyta</taxon>
        <taxon>Spermatophyta</taxon>
        <taxon>Magnoliopsida</taxon>
        <taxon>Liliopsida</taxon>
        <taxon>Poales</taxon>
        <taxon>Poaceae</taxon>
        <taxon>BOP clade</taxon>
        <taxon>Pooideae</taxon>
        <taxon>Triticodae</taxon>
        <taxon>Triticeae</taxon>
        <taxon>Triticinae</taxon>
        <taxon>Triticum</taxon>
    </lineage>
</organism>
<reference evidence="1" key="1">
    <citation type="submission" date="2018-08" db="EMBL/GenBank/DDBJ databases">
        <authorList>
            <person name="Rossello M."/>
        </authorList>
    </citation>
    <scope>NUCLEOTIDE SEQUENCE [LARGE SCALE GENOMIC DNA]</scope>
    <source>
        <strain evidence="1">cv. Chinese Spring</strain>
    </source>
</reference>
<dbReference type="Gramene" id="TraesCS5A02G128900.1">
    <property type="protein sequence ID" value="TraesCS5A02G128900.1"/>
    <property type="gene ID" value="TraesCS5A02G128900"/>
</dbReference>
<dbReference type="AlphaFoldDB" id="A0A3B6KD07"/>
<dbReference type="Gramene" id="TraesCLE_scaffold_002563_01G000300.1">
    <property type="protein sequence ID" value="TraesCLE_scaffold_002563_01G000300.1"/>
    <property type="gene ID" value="TraesCLE_scaffold_002563_01G000300"/>
</dbReference>
<keyword evidence="2" id="KW-1185">Reference proteome</keyword>
<dbReference type="Gene3D" id="6.10.20.180">
    <property type="match status" value="1"/>
</dbReference>
<protein>
    <submittedName>
        <fullName evidence="1">Uncharacterized protein</fullName>
    </submittedName>
</protein>
<dbReference type="OrthoDB" id="415023at2759"/>
<dbReference type="Proteomes" id="UP000019116">
    <property type="component" value="Chromosome 5A"/>
</dbReference>
<reference evidence="1" key="2">
    <citation type="submission" date="2018-10" db="UniProtKB">
        <authorList>
            <consortium name="EnsemblPlants"/>
        </authorList>
    </citation>
    <scope>IDENTIFICATION</scope>
</reference>
<evidence type="ECO:0000313" key="1">
    <source>
        <dbReference type="EnsemblPlants" id="TraesCS5A02G128900.1"/>
    </source>
</evidence>
<dbReference type="Gramene" id="TraesCS5A03G0360000.1">
    <property type="protein sequence ID" value="TraesCS5A03G0360000.1.CDS"/>
    <property type="gene ID" value="TraesCS5A03G0360000"/>
</dbReference>
<evidence type="ECO:0000313" key="2">
    <source>
        <dbReference type="Proteomes" id="UP000019116"/>
    </source>
</evidence>
<name>A0A3B6KD07_WHEAT</name>
<proteinExistence type="predicted"/>
<accession>A0A3B6KD07</accession>
<dbReference type="Gramene" id="TraesROB_scaffold_028847_01G000200.1">
    <property type="protein sequence ID" value="TraesROB_scaffold_028847_01G000200.1"/>
    <property type="gene ID" value="TraesROB_scaffold_028847_01G000200"/>
</dbReference>